<dbReference type="EMBL" id="RBTH01000244">
    <property type="protein sequence ID" value="RMT43740.1"/>
    <property type="molecule type" value="Genomic_DNA"/>
</dbReference>
<dbReference type="Proteomes" id="UP000268096">
    <property type="component" value="Unassembled WGS sequence"/>
</dbReference>
<gene>
    <name evidence="2" type="ORF">ALP48_200093</name>
</gene>
<organism evidence="2 3">
    <name type="scientific">Pseudomonas syringae pv. solidagae</name>
    <dbReference type="NCBI Taxonomy" id="264458"/>
    <lineage>
        <taxon>Bacteria</taxon>
        <taxon>Pseudomonadati</taxon>
        <taxon>Pseudomonadota</taxon>
        <taxon>Gammaproteobacteria</taxon>
        <taxon>Pseudomonadales</taxon>
        <taxon>Pseudomonadaceae</taxon>
        <taxon>Pseudomonas</taxon>
        <taxon>Pseudomonas syringae</taxon>
    </lineage>
</organism>
<evidence type="ECO:0000256" key="1">
    <source>
        <dbReference type="SAM" id="MobiDB-lite"/>
    </source>
</evidence>
<evidence type="ECO:0000313" key="3">
    <source>
        <dbReference type="Proteomes" id="UP000268096"/>
    </source>
</evidence>
<feature type="region of interest" description="Disordered" evidence="1">
    <location>
        <begin position="1"/>
        <end position="32"/>
    </location>
</feature>
<reference evidence="2 3" key="1">
    <citation type="submission" date="2018-08" db="EMBL/GenBank/DDBJ databases">
        <title>Recombination of ecologically and evolutionarily significant loci maintains genetic cohesion in the Pseudomonas syringae species complex.</title>
        <authorList>
            <person name="Dillon M."/>
            <person name="Thakur S."/>
            <person name="Almeida R.N.D."/>
            <person name="Weir B.S."/>
            <person name="Guttman D.S."/>
        </authorList>
    </citation>
    <scope>NUCLEOTIDE SEQUENCE [LARGE SCALE GENOMIC DNA]</scope>
    <source>
        <strain evidence="2 3">ICMP 16926</strain>
    </source>
</reference>
<comment type="caution">
    <text evidence="2">The sequence shown here is derived from an EMBL/GenBank/DDBJ whole genome shotgun (WGS) entry which is preliminary data.</text>
</comment>
<dbReference type="AntiFam" id="ANF00178">
    <property type="entry name" value="Shadow ORF (opposite dhbF)"/>
</dbReference>
<protein>
    <submittedName>
        <fullName evidence="2">Uncharacterized protein</fullName>
    </submittedName>
</protein>
<sequence length="383" mass="41202">MRGQAGGEVLNQHQPIGRGQVGEGHAMLDDGLMEGGAVPQAFVTQHNGRTATQRWVELLDEAVEAVGGELQDPVAFVQVTVVSTQGDEFGQRRMTDRHAFGPPGRSRGVNHVGQTGRIDRAVEVLHAGGFAVHPIDAQALHVSPFGQRGQLIAVGQQQFHATVLDYMTQAFARRAQVQRHIGTASLEHGEQRHGHVQRAAQRHADQHVRTDTPLAQLPGQTVTALVQFGVAQARRLTFTGEDQRQCVRCALYLRFELAMRGSCGVGFGGVVDIQQLRALVGREHRQLGDGLQRVGTDRGQQVAPVPGQASDGRLVKDVGGVGEGGMQLLAFTAGGQHQVAGGSVRALRQCLLPGRQIGHAQAAAQLFVEQVGHHRLVIEHHLK</sequence>
<accession>A0A3M5L7P4</accession>
<name>A0A3M5L7P4_PSESX</name>
<proteinExistence type="predicted"/>
<evidence type="ECO:0000313" key="2">
    <source>
        <dbReference type="EMBL" id="RMT43740.1"/>
    </source>
</evidence>
<dbReference type="AlphaFoldDB" id="A0A3M5L7P4"/>